<keyword evidence="2" id="KW-1185">Reference proteome</keyword>
<organism evidence="1 2">
    <name type="scientific">Roseovarius aquimarinus</name>
    <dbReference type="NCBI Taxonomy" id="1229156"/>
    <lineage>
        <taxon>Bacteria</taxon>
        <taxon>Pseudomonadati</taxon>
        <taxon>Pseudomonadota</taxon>
        <taxon>Alphaproteobacteria</taxon>
        <taxon>Rhodobacterales</taxon>
        <taxon>Roseobacteraceae</taxon>
        <taxon>Roseovarius</taxon>
    </lineage>
</organism>
<evidence type="ECO:0000313" key="2">
    <source>
        <dbReference type="Proteomes" id="UP001607157"/>
    </source>
</evidence>
<dbReference type="EMBL" id="JBIHMM010000001">
    <property type="protein sequence ID" value="MFH0252924.1"/>
    <property type="molecule type" value="Genomic_DNA"/>
</dbReference>
<reference evidence="1 2" key="1">
    <citation type="submission" date="2024-10" db="EMBL/GenBank/DDBJ databases">
        <authorList>
            <person name="Yang X.-N."/>
        </authorList>
    </citation>
    <scope>NUCLEOTIDE SEQUENCE [LARGE SCALE GENOMIC DNA]</scope>
    <source>
        <strain evidence="1 2">CAU 1059</strain>
    </source>
</reference>
<name>A0ABW7I434_9RHOB</name>
<accession>A0ABW7I434</accession>
<comment type="caution">
    <text evidence="1">The sequence shown here is derived from an EMBL/GenBank/DDBJ whole genome shotgun (WGS) entry which is preliminary data.</text>
</comment>
<evidence type="ECO:0000313" key="1">
    <source>
        <dbReference type="EMBL" id="MFH0252924.1"/>
    </source>
</evidence>
<dbReference type="Proteomes" id="UP001607157">
    <property type="component" value="Unassembled WGS sequence"/>
</dbReference>
<proteinExistence type="predicted"/>
<dbReference type="RefSeq" id="WP_377168692.1">
    <property type="nucleotide sequence ID" value="NZ_JBHTJC010000001.1"/>
</dbReference>
<sequence length="113" mass="12161">MYGVVLWTDQRQNRAVIWCEDHGDLAFYRGAEGGDAAMTAGDLVEFDLRSSGNMRLADTPRLISQRSHPTLTSELKKAGARLGVVKSGPPRAANTDCAANVIPLSEARLAAYA</sequence>
<protein>
    <submittedName>
        <fullName evidence="1">Uncharacterized protein</fullName>
    </submittedName>
</protein>
<gene>
    <name evidence="1" type="ORF">ACGRVM_03405</name>
</gene>